<dbReference type="InterPro" id="IPR036397">
    <property type="entry name" value="RNaseH_sf"/>
</dbReference>
<evidence type="ECO:0000313" key="5">
    <source>
        <dbReference type="Proteomes" id="UP000190911"/>
    </source>
</evidence>
<dbReference type="InterPro" id="IPR050900">
    <property type="entry name" value="Transposase_IS3/IS150/IS904"/>
</dbReference>
<name>A0A1M7H4U7_9GAMM</name>
<dbReference type="GO" id="GO:0003676">
    <property type="term" value="F:nucleic acid binding"/>
    <property type="evidence" value="ECO:0007669"/>
    <property type="project" value="InterPro"/>
</dbReference>
<proteinExistence type="predicted"/>
<evidence type="ECO:0000313" key="4">
    <source>
        <dbReference type="EMBL" id="SHM24098.1"/>
    </source>
</evidence>
<dbReference type="Gene3D" id="3.30.420.10">
    <property type="entry name" value="Ribonuclease H-like superfamily/Ribonuclease H"/>
    <property type="match status" value="1"/>
</dbReference>
<dbReference type="Pfam" id="PF00665">
    <property type="entry name" value="rve"/>
    <property type="match status" value="1"/>
</dbReference>
<gene>
    <name evidence="2" type="ORF">SAMN05878437_0719</name>
    <name evidence="3" type="ORF">SAMN05878437_1901</name>
    <name evidence="4" type="ORF">SAMN05878437_1929</name>
</gene>
<dbReference type="EMBL" id="LT670847">
    <property type="protein sequence ID" value="SHM24098.1"/>
    <property type="molecule type" value="Genomic_DNA"/>
</dbReference>
<dbReference type="InterPro" id="IPR012337">
    <property type="entry name" value="RNaseH-like_sf"/>
</dbReference>
<dbReference type="GO" id="GO:0015074">
    <property type="term" value="P:DNA integration"/>
    <property type="evidence" value="ECO:0007669"/>
    <property type="project" value="InterPro"/>
</dbReference>
<reference evidence="3 5" key="1">
    <citation type="submission" date="2016-11" db="EMBL/GenBank/DDBJ databases">
        <authorList>
            <person name="Jaros S."/>
            <person name="Januszkiewicz K."/>
            <person name="Wedrychowicz H."/>
        </authorList>
    </citation>
    <scope>NUCLEOTIDE SEQUENCE [LARGE SCALE GENOMIC DNA]</scope>
    <source>
        <strain evidence="3 5">ACAM 12</strain>
    </source>
</reference>
<dbReference type="Proteomes" id="UP000190911">
    <property type="component" value="Chromosome I"/>
</dbReference>
<protein>
    <submittedName>
        <fullName evidence="3">Putative transposase</fullName>
    </submittedName>
</protein>
<dbReference type="PANTHER" id="PTHR46889">
    <property type="entry name" value="TRANSPOSASE INSF FOR INSERTION SEQUENCE IS3B-RELATED"/>
    <property type="match status" value="1"/>
</dbReference>
<evidence type="ECO:0000313" key="2">
    <source>
        <dbReference type="EMBL" id="SHM00181.1"/>
    </source>
</evidence>
<dbReference type="PROSITE" id="PS50994">
    <property type="entry name" value="INTEGRASE"/>
    <property type="match status" value="1"/>
</dbReference>
<dbReference type="STRING" id="29571.SAMN05878437_0719"/>
<sequence length="351" mass="40118">MSERTRLLQDVDEAVAGGAARYKAAELMGLSQRTLKRWRQANGDVTTDQRSQAVRVVQAHQLTQAEEEAILTTCCQTEYRSLPPSQIVPRLADQGRYLASESSFYRVLKKHQQLNHRGRMKPARKLAEPTSFTASGPNQVWSWDISYCPSVVRGEHWYLYLIMDVYSRKIIAWDVYDNESGDLAKQLVERALLRESCWHTPPILHSDNGAPMTSYTLRARLAELGMLMSHSRPRVSNDNPYSEALFRTVKYCPAWPTKGFASLAAVRKWMLTFEHAYNKQHLHSGINFVTPADRHRGVDTQRLAHRKAVYERAKRLNPGRWSGDIRRWEATGSVSLNPGKQQEIELNKLAA</sequence>
<dbReference type="EMBL" id="LT670847">
    <property type="protein sequence ID" value="SHM00181.1"/>
    <property type="molecule type" value="Genomic_DNA"/>
</dbReference>
<accession>A0A1M7H4U7</accession>
<evidence type="ECO:0000259" key="1">
    <source>
        <dbReference type="PROSITE" id="PS50994"/>
    </source>
</evidence>
<dbReference type="PANTHER" id="PTHR46889:SF4">
    <property type="entry name" value="TRANSPOSASE INSO FOR INSERTION SEQUENCE ELEMENT IS911B-RELATED"/>
    <property type="match status" value="1"/>
</dbReference>
<dbReference type="InParanoid" id="A0A1M7H4U7"/>
<keyword evidence="5" id="KW-1185">Reference proteome</keyword>
<evidence type="ECO:0000313" key="3">
    <source>
        <dbReference type="EMBL" id="SHM23530.1"/>
    </source>
</evidence>
<dbReference type="SUPFAM" id="SSF53098">
    <property type="entry name" value="Ribonuclease H-like"/>
    <property type="match status" value="1"/>
</dbReference>
<dbReference type="InterPro" id="IPR048020">
    <property type="entry name" value="Transpos_IS3"/>
</dbReference>
<dbReference type="NCBIfam" id="NF033516">
    <property type="entry name" value="transpos_IS3"/>
    <property type="match status" value="1"/>
</dbReference>
<organism evidence="3 5">
    <name type="scientific">Vreelandella subglaciescola</name>
    <dbReference type="NCBI Taxonomy" id="29571"/>
    <lineage>
        <taxon>Bacteria</taxon>
        <taxon>Pseudomonadati</taxon>
        <taxon>Pseudomonadota</taxon>
        <taxon>Gammaproteobacteria</taxon>
        <taxon>Oceanospirillales</taxon>
        <taxon>Halomonadaceae</taxon>
        <taxon>Vreelandella</taxon>
    </lineage>
</organism>
<feature type="domain" description="Integrase catalytic" evidence="1">
    <location>
        <begin position="133"/>
        <end position="299"/>
    </location>
</feature>
<dbReference type="InterPro" id="IPR001584">
    <property type="entry name" value="Integrase_cat-core"/>
</dbReference>
<dbReference type="EMBL" id="LT670847">
    <property type="protein sequence ID" value="SHM23530.1"/>
    <property type="molecule type" value="Genomic_DNA"/>
</dbReference>
<dbReference type="AlphaFoldDB" id="A0A1M7H4U7"/>